<organism evidence="4 5">
    <name type="scientific">Clonostachys solani</name>
    <dbReference type="NCBI Taxonomy" id="160281"/>
    <lineage>
        <taxon>Eukaryota</taxon>
        <taxon>Fungi</taxon>
        <taxon>Dikarya</taxon>
        <taxon>Ascomycota</taxon>
        <taxon>Pezizomycotina</taxon>
        <taxon>Sordariomycetes</taxon>
        <taxon>Hypocreomycetidae</taxon>
        <taxon>Hypocreales</taxon>
        <taxon>Bionectriaceae</taxon>
        <taxon>Clonostachys</taxon>
    </lineage>
</organism>
<dbReference type="InterPro" id="IPR057230">
    <property type="entry name" value="DUF7908"/>
</dbReference>
<keyword evidence="5" id="KW-1185">Reference proteome</keyword>
<feature type="region of interest" description="Disordered" evidence="1">
    <location>
        <begin position="384"/>
        <end position="416"/>
    </location>
</feature>
<evidence type="ECO:0000256" key="1">
    <source>
        <dbReference type="SAM" id="MobiDB-lite"/>
    </source>
</evidence>
<accession>A0A9N9W1V6</accession>
<protein>
    <recommendedName>
        <fullName evidence="3">DUF7908 domain-containing protein</fullName>
    </recommendedName>
</protein>
<feature type="compositionally biased region" description="Polar residues" evidence="1">
    <location>
        <begin position="261"/>
        <end position="274"/>
    </location>
</feature>
<dbReference type="Pfam" id="PF25485">
    <property type="entry name" value="DUF7908"/>
    <property type="match status" value="1"/>
</dbReference>
<feature type="compositionally biased region" description="Basic and acidic residues" evidence="1">
    <location>
        <begin position="391"/>
        <end position="412"/>
    </location>
</feature>
<dbReference type="AlphaFoldDB" id="A0A9N9W1V6"/>
<feature type="signal peptide" evidence="2">
    <location>
        <begin position="1"/>
        <end position="19"/>
    </location>
</feature>
<evidence type="ECO:0000256" key="2">
    <source>
        <dbReference type="SAM" id="SignalP"/>
    </source>
</evidence>
<feature type="region of interest" description="Disordered" evidence="1">
    <location>
        <begin position="249"/>
        <end position="328"/>
    </location>
</feature>
<feature type="chain" id="PRO_5040188878" description="DUF7908 domain-containing protein" evidence="2">
    <location>
        <begin position="20"/>
        <end position="602"/>
    </location>
</feature>
<evidence type="ECO:0000313" key="4">
    <source>
        <dbReference type="EMBL" id="CAH0039687.1"/>
    </source>
</evidence>
<keyword evidence="2" id="KW-0732">Signal</keyword>
<comment type="caution">
    <text evidence="4">The sequence shown here is derived from an EMBL/GenBank/DDBJ whole genome shotgun (WGS) entry which is preliminary data.</text>
</comment>
<feature type="compositionally biased region" description="Polar residues" evidence="1">
    <location>
        <begin position="287"/>
        <end position="298"/>
    </location>
</feature>
<proteinExistence type="predicted"/>
<dbReference type="Proteomes" id="UP000775872">
    <property type="component" value="Unassembled WGS sequence"/>
</dbReference>
<dbReference type="OrthoDB" id="4900514at2759"/>
<feature type="compositionally biased region" description="Polar residues" evidence="1">
    <location>
        <begin position="313"/>
        <end position="326"/>
    </location>
</feature>
<gene>
    <name evidence="4" type="ORF">CSOL1703_00003718</name>
</gene>
<evidence type="ECO:0000313" key="5">
    <source>
        <dbReference type="Proteomes" id="UP000775872"/>
    </source>
</evidence>
<evidence type="ECO:0000259" key="3">
    <source>
        <dbReference type="Pfam" id="PF25485"/>
    </source>
</evidence>
<reference evidence="4" key="1">
    <citation type="submission" date="2021-10" db="EMBL/GenBank/DDBJ databases">
        <authorList>
            <person name="Piombo E."/>
        </authorList>
    </citation>
    <scope>NUCLEOTIDE SEQUENCE</scope>
</reference>
<name>A0A9N9W1V6_9HYPO</name>
<sequence length="602" mass="66446">MRSLLVLFLSYFGLGASLAIATDSFNQDGPVNDTRLSNSHVERVHATAPDDNSPKEFLLLLNPFHPLKDAAREIEPLYITPFGISSACQYATEFRLIGDQLHTGKHIVSTEPGIQRQPLLGGSSNGTISGGFFQDGDELQWLSSDFASPTALFCLSSSNVVFAVFDTSRLSNECIRIHLELVPLSRCLQKRPITTASASQTPLGARDAKPSAHIITPSLEARDVESNSCSDFRGAYVLIPVGSSGELGLPGPAGPPFNKYGSPTSLGNSGSPAGSSKAPEPAESPVRQGQSAIPSSREQVAKSGSPGSPDFSRLSTLQGTSTSENVNRARMAETASLAQMEGTGNKDHKAYKEQQGNQEYLEYQEYQECQGNQDHKAYKEHRGQQAYKVPQEQKETKAARDHRASKARRETKGFQGPKVSKAYKDCRVSRACKVCKVSQVRREIKAIRDYKVHKVFKANQEYKASKARKAIKENLDHKAYQVKRVHKVCKASQARREIKAIQDYKVYKVFKASQDQKANKARKAIKENLDHKAYQVNQDHKASRVCRACRETLDHKGLKVYQVFRGNKACKALKDRKVIQPDTQQTMAISVVTLLTKMKTTG</sequence>
<feature type="domain" description="DUF7908" evidence="3">
    <location>
        <begin position="84"/>
        <end position="183"/>
    </location>
</feature>
<dbReference type="EMBL" id="CABFOC020000002">
    <property type="protein sequence ID" value="CAH0039687.1"/>
    <property type="molecule type" value="Genomic_DNA"/>
</dbReference>